<comment type="caution">
    <text evidence="1">The sequence shown here is derived from an EMBL/GenBank/DDBJ whole genome shotgun (WGS) entry which is preliminary data.</text>
</comment>
<sequence length="45" mass="5297">MEKVMREHAPKVSKNMQRNYSSSSFIRYRNNPNPLTVQIQCELNG</sequence>
<reference evidence="1 2" key="1">
    <citation type="submission" date="2019-04" db="EMBL/GenBank/DDBJ databases">
        <title>Genome of a novel bacterium Candidatus Jettenia ecosi reconstructed from metagenome of an anammox bioreactor.</title>
        <authorList>
            <person name="Mardanov A.V."/>
            <person name="Beletsky A.V."/>
            <person name="Ravin N.V."/>
            <person name="Botchkova E.A."/>
            <person name="Litti Y.V."/>
            <person name="Nozhevnikova A.N."/>
        </authorList>
    </citation>
    <scope>NUCLEOTIDE SEQUENCE [LARGE SCALE GENOMIC DNA]</scope>
    <source>
        <strain evidence="1">J2</strain>
    </source>
</reference>
<evidence type="ECO:0000313" key="1">
    <source>
        <dbReference type="EMBL" id="TLD40815.1"/>
    </source>
</evidence>
<dbReference type="EMBL" id="SULG01000078">
    <property type="protein sequence ID" value="TLD40815.1"/>
    <property type="molecule type" value="Genomic_DNA"/>
</dbReference>
<protein>
    <submittedName>
        <fullName evidence="1">Uncharacterized protein</fullName>
    </submittedName>
</protein>
<name>A0A533Q872_9BACT</name>
<dbReference type="Proteomes" id="UP000319783">
    <property type="component" value="Unassembled WGS sequence"/>
</dbReference>
<gene>
    <name evidence="1" type="ORF">JETT_2914</name>
</gene>
<organism evidence="1 2">
    <name type="scientific">Candidatus Jettenia ecosi</name>
    <dbReference type="NCBI Taxonomy" id="2494326"/>
    <lineage>
        <taxon>Bacteria</taxon>
        <taxon>Pseudomonadati</taxon>
        <taxon>Planctomycetota</taxon>
        <taxon>Candidatus Brocadiia</taxon>
        <taxon>Candidatus Brocadiales</taxon>
        <taxon>Candidatus Brocadiaceae</taxon>
        <taxon>Candidatus Jettenia</taxon>
    </lineage>
</organism>
<accession>A0A533Q872</accession>
<dbReference type="AlphaFoldDB" id="A0A533Q872"/>
<proteinExistence type="predicted"/>
<evidence type="ECO:0000313" key="2">
    <source>
        <dbReference type="Proteomes" id="UP000319783"/>
    </source>
</evidence>